<feature type="compositionally biased region" description="Polar residues" evidence="5">
    <location>
        <begin position="65"/>
        <end position="74"/>
    </location>
</feature>
<feature type="region of interest" description="Disordered" evidence="5">
    <location>
        <begin position="1138"/>
        <end position="1198"/>
    </location>
</feature>
<protein>
    <recommendedName>
        <fullName evidence="3">THO complex subunit 2</fullName>
    </recommendedName>
</protein>
<feature type="compositionally biased region" description="Polar residues" evidence="5">
    <location>
        <begin position="1679"/>
        <end position="1695"/>
    </location>
</feature>
<dbReference type="Pfam" id="PF16134">
    <property type="entry name" value="THOC2_N"/>
    <property type="match status" value="1"/>
</dbReference>
<evidence type="ECO:0000259" key="7">
    <source>
        <dbReference type="Pfam" id="PF11732"/>
    </source>
</evidence>
<feature type="compositionally biased region" description="Low complexity" evidence="5">
    <location>
        <begin position="2121"/>
        <end position="2135"/>
    </location>
</feature>
<dbReference type="PANTHER" id="PTHR21597">
    <property type="entry name" value="THO2 PROTEIN"/>
    <property type="match status" value="1"/>
</dbReference>
<dbReference type="Pfam" id="PF11732">
    <property type="entry name" value="Thoc2"/>
    <property type="match status" value="1"/>
</dbReference>
<dbReference type="EMBL" id="MU006590">
    <property type="protein sequence ID" value="KAF2744267.1"/>
    <property type="molecule type" value="Genomic_DNA"/>
</dbReference>
<feature type="compositionally biased region" description="Basic and acidic residues" evidence="5">
    <location>
        <begin position="1145"/>
        <end position="1166"/>
    </location>
</feature>
<feature type="region of interest" description="Disordered" evidence="5">
    <location>
        <begin position="1"/>
        <end position="123"/>
    </location>
</feature>
<dbReference type="OrthoDB" id="29024at2759"/>
<feature type="compositionally biased region" description="Basic and acidic residues" evidence="5">
    <location>
        <begin position="2373"/>
        <end position="2410"/>
    </location>
</feature>
<feature type="compositionally biased region" description="Pro residues" evidence="5">
    <location>
        <begin position="1911"/>
        <end position="1921"/>
    </location>
</feature>
<feature type="compositionally biased region" description="Low complexity" evidence="5">
    <location>
        <begin position="46"/>
        <end position="64"/>
    </location>
</feature>
<feature type="compositionally biased region" description="Polar residues" evidence="5">
    <location>
        <begin position="103"/>
        <end position="123"/>
    </location>
</feature>
<reference evidence="9" key="1">
    <citation type="journal article" date="2020" name="Stud. Mycol.">
        <title>101 Dothideomycetes genomes: a test case for predicting lifestyles and emergence of pathogens.</title>
        <authorList>
            <person name="Haridas S."/>
            <person name="Albert R."/>
            <person name="Binder M."/>
            <person name="Bloem J."/>
            <person name="Labutti K."/>
            <person name="Salamov A."/>
            <person name="Andreopoulos B."/>
            <person name="Baker S."/>
            <person name="Barry K."/>
            <person name="Bills G."/>
            <person name="Bluhm B."/>
            <person name="Cannon C."/>
            <person name="Castanera R."/>
            <person name="Culley D."/>
            <person name="Daum C."/>
            <person name="Ezra D."/>
            <person name="Gonzalez J."/>
            <person name="Henrissat B."/>
            <person name="Kuo A."/>
            <person name="Liang C."/>
            <person name="Lipzen A."/>
            <person name="Lutzoni F."/>
            <person name="Magnuson J."/>
            <person name="Mondo S."/>
            <person name="Nolan M."/>
            <person name="Ohm R."/>
            <person name="Pangilinan J."/>
            <person name="Park H.-J."/>
            <person name="Ramirez L."/>
            <person name="Alfaro M."/>
            <person name="Sun H."/>
            <person name="Tritt A."/>
            <person name="Yoshinaga Y."/>
            <person name="Zwiers L.-H."/>
            <person name="Turgeon B."/>
            <person name="Goodwin S."/>
            <person name="Spatafora J."/>
            <person name="Crous P."/>
            <person name="Grigoriev I."/>
        </authorList>
    </citation>
    <scope>NUCLEOTIDE SEQUENCE</scope>
    <source>
        <strain evidence="9">CBS 119925</strain>
    </source>
</reference>
<feature type="compositionally biased region" description="Basic residues" evidence="5">
    <location>
        <begin position="1"/>
        <end position="10"/>
    </location>
</feature>
<name>A0A6A6V4Z3_9PLEO</name>
<feature type="compositionally biased region" description="Basic and acidic residues" evidence="5">
    <location>
        <begin position="1934"/>
        <end position="1957"/>
    </location>
</feature>
<organism evidence="9 10">
    <name type="scientific">Sporormia fimetaria CBS 119925</name>
    <dbReference type="NCBI Taxonomy" id="1340428"/>
    <lineage>
        <taxon>Eukaryota</taxon>
        <taxon>Fungi</taxon>
        <taxon>Dikarya</taxon>
        <taxon>Ascomycota</taxon>
        <taxon>Pezizomycotina</taxon>
        <taxon>Dothideomycetes</taxon>
        <taxon>Pleosporomycetidae</taxon>
        <taxon>Pleosporales</taxon>
        <taxon>Sporormiaceae</taxon>
        <taxon>Sporormia</taxon>
    </lineage>
</organism>
<dbReference type="InterPro" id="IPR021418">
    <property type="entry name" value="THO_THOC2_C"/>
</dbReference>
<feature type="compositionally biased region" description="Basic and acidic residues" evidence="5">
    <location>
        <begin position="2226"/>
        <end position="2279"/>
    </location>
</feature>
<feature type="region of interest" description="Disordered" evidence="5">
    <location>
        <begin position="419"/>
        <end position="447"/>
    </location>
</feature>
<feature type="region of interest" description="Disordered" evidence="5">
    <location>
        <begin position="1572"/>
        <end position="2418"/>
    </location>
</feature>
<dbReference type="GO" id="GO:0003729">
    <property type="term" value="F:mRNA binding"/>
    <property type="evidence" value="ECO:0007669"/>
    <property type="project" value="TreeGrafter"/>
</dbReference>
<feature type="compositionally biased region" description="Polar residues" evidence="5">
    <location>
        <begin position="2159"/>
        <end position="2180"/>
    </location>
</feature>
<feature type="domain" description="THO complex subunit 2 N-terminal" evidence="8">
    <location>
        <begin position="124"/>
        <end position="867"/>
    </location>
</feature>
<dbReference type="PANTHER" id="PTHR21597:SF0">
    <property type="entry name" value="THO COMPLEX SUBUNIT 2"/>
    <property type="match status" value="1"/>
</dbReference>
<evidence type="ECO:0000256" key="5">
    <source>
        <dbReference type="SAM" id="MobiDB-lite"/>
    </source>
</evidence>
<gene>
    <name evidence="9" type="ORF">M011DRAFT_449780</name>
</gene>
<feature type="domain" description="THO complex subunitTHOC2 C-terminal" evidence="6">
    <location>
        <begin position="1240"/>
        <end position="1553"/>
    </location>
</feature>
<feature type="compositionally biased region" description="Low complexity" evidence="5">
    <location>
        <begin position="1575"/>
        <end position="1591"/>
    </location>
</feature>
<evidence type="ECO:0000256" key="4">
    <source>
        <dbReference type="ARBA" id="ARBA00023242"/>
    </source>
</evidence>
<keyword evidence="10" id="KW-1185">Reference proteome</keyword>
<evidence type="ECO:0000256" key="3">
    <source>
        <dbReference type="ARBA" id="ARBA00019596"/>
    </source>
</evidence>
<accession>A0A6A6V4Z3</accession>
<feature type="compositionally biased region" description="Polar residues" evidence="5">
    <location>
        <begin position="84"/>
        <end position="96"/>
    </location>
</feature>
<dbReference type="GO" id="GO:0006397">
    <property type="term" value="P:mRNA processing"/>
    <property type="evidence" value="ECO:0007669"/>
    <property type="project" value="InterPro"/>
</dbReference>
<feature type="compositionally biased region" description="Basic and acidic residues" evidence="5">
    <location>
        <begin position="1974"/>
        <end position="1993"/>
    </location>
</feature>
<evidence type="ECO:0000259" key="6">
    <source>
        <dbReference type="Pfam" id="PF11262"/>
    </source>
</evidence>
<dbReference type="InterPro" id="IPR040007">
    <property type="entry name" value="Tho2"/>
</dbReference>
<feature type="domain" description="THO complex subunitTHOC2 N-terminal" evidence="7">
    <location>
        <begin position="869"/>
        <end position="941"/>
    </location>
</feature>
<feature type="compositionally biased region" description="Low complexity" evidence="5">
    <location>
        <begin position="2187"/>
        <end position="2196"/>
    </location>
</feature>
<proteinExistence type="inferred from homology"/>
<feature type="compositionally biased region" description="Pro residues" evidence="5">
    <location>
        <begin position="2214"/>
        <end position="2223"/>
    </location>
</feature>
<dbReference type="GO" id="GO:0000445">
    <property type="term" value="C:THO complex part of transcription export complex"/>
    <property type="evidence" value="ECO:0007669"/>
    <property type="project" value="TreeGrafter"/>
</dbReference>
<evidence type="ECO:0000256" key="1">
    <source>
        <dbReference type="ARBA" id="ARBA00004123"/>
    </source>
</evidence>
<comment type="similarity">
    <text evidence="2">Belongs to the THOC2 family.</text>
</comment>
<evidence type="ECO:0000259" key="8">
    <source>
        <dbReference type="Pfam" id="PF16134"/>
    </source>
</evidence>
<feature type="compositionally biased region" description="Basic and acidic residues" evidence="5">
    <location>
        <begin position="1875"/>
        <end position="1885"/>
    </location>
</feature>
<evidence type="ECO:0000313" key="10">
    <source>
        <dbReference type="Proteomes" id="UP000799440"/>
    </source>
</evidence>
<evidence type="ECO:0000313" key="9">
    <source>
        <dbReference type="EMBL" id="KAF2744267.1"/>
    </source>
</evidence>
<feature type="compositionally biased region" description="Low complexity" evidence="5">
    <location>
        <begin position="2355"/>
        <end position="2371"/>
    </location>
</feature>
<feature type="compositionally biased region" description="Polar residues" evidence="5">
    <location>
        <begin position="34"/>
        <end position="45"/>
    </location>
</feature>
<dbReference type="InterPro" id="IPR021726">
    <property type="entry name" value="THO_THOC2_N"/>
</dbReference>
<feature type="compositionally biased region" description="Polar residues" evidence="5">
    <location>
        <begin position="1613"/>
        <end position="1627"/>
    </location>
</feature>
<dbReference type="Pfam" id="PF11262">
    <property type="entry name" value="Tho2"/>
    <property type="match status" value="1"/>
</dbReference>
<comment type="subcellular location">
    <subcellularLocation>
        <location evidence="1">Nucleus</location>
    </subcellularLocation>
</comment>
<feature type="compositionally biased region" description="Basic and acidic residues" evidence="5">
    <location>
        <begin position="1183"/>
        <end position="1192"/>
    </location>
</feature>
<feature type="compositionally biased region" description="Basic and acidic residues" evidence="5">
    <location>
        <begin position="1758"/>
        <end position="1820"/>
    </location>
</feature>
<feature type="compositionally biased region" description="Basic and acidic residues" evidence="5">
    <location>
        <begin position="1628"/>
        <end position="1644"/>
    </location>
</feature>
<keyword evidence="4" id="KW-0539">Nucleus</keyword>
<feature type="region of interest" description="Disordered" evidence="5">
    <location>
        <begin position="561"/>
        <end position="608"/>
    </location>
</feature>
<sequence length="2418" mass="268451">MAPGTKRKKPDRGDTGESGNRPSPHRPQNLHLAHTQQQLSPQSNGNASSRRPSRASNRSTASTPNSPQVTQASPTVMGPPPTGALQNRSRPVTPTSAAAPKPTLNSQPNGPTGSSKAPQTNRIITQPRVDTWATQGRKAVFDIASQALAGDDALTLCILFEELAHAAIDHVLVAEEVGSLVADILAGPSSDALDATSLFLDTVSTLADMGAVPAQLKTLLRASRIDPLRMRSDFENNLLSGLDLVRPTFPRVAIRKATHALYRQSNYNLLREESEGYSKLITEYFTTVQNHPPNGEVATETFQRVKALIGAFDLDVGRVLDVTLDVFANLLVKHNRFFVKMLRDSSWWPEQNTPHGIEWEEPAISALPRWATPGCPLWYYTDEEKEEQMRLRQLRDEQFWKRVDEIGIKAFFELGARRITSGAPTPPPEENDSTAEDIGTSKKKTAETADFEKIQKWTREWMAETKTLPPSGNRIAAQLLGFKLRFYASDARDKNDLLPDNLINLAALLIKIGFISLADLYPHLYPLDENMASHRSKLLKAKREREERLYGTPANALSMAEALPDEMPPAPGPLARLRDSESKAPSKSSSERGTPAPETEPASKLPEPDDQKIALLRSLLCIGAIPDAFFILGRFPWLLEVYPDLHKYLFRLAHYSLSKLDEWARTTGPEVCPSGRGSQKAGAMRASDYTPRRTLRWAKLEEQDAAEGIDYRFYWEDWADHVPICQNVDDVFRLCETLLKFIGFECGKDETLMTKLIKIGLKSLKDDPEPANKRRWLNLIHSLIGPSLSFTEQNAAIVNEAWELLSHYDIQTRYSFYKHWFGEKTNKAPSAADPLLPTLVPRVRQVKSDVKRLFGRISSENMREMGRAMAKIAIANPGFVFNMSLARAISHSNMIDCLVECCRYLTFLGFDCLNFSFINSLMTKRETRQGDGMLTQSWLKNTAYFIAKAYKRYSLLDPTPVLQLIASRLLNGDLSTMEIFEQILTHMAGIGPVLSLTDSQVYGLSAGPLLRAFTLEHYLGDKRQASKMSSKRLIKSLTDADLAAQILVALAIELERFVYRPELEEAGTPLKVIGTDLDRLHSNFGQYLDFLRTSLTMAEFDELVPNAVELIAEYGVGPAIAFTICRASLSLQANAARAQTPATPTKEKSPAEIKPSGEDAEMKDAVEAEPANGAMKTEDAEETKELSSDKVTQETSTPGDVVMEDSSSYQPVAAQGVVNAHVGQLANDLRAALPEQYGRHICLEFVVTFWELSLFDVYTVTPMKAYKEYDTAWKFYSDKAAKVPFAPYDRRDGNREAGQRRTAEVKGFQDQSAALREENKSGLSTVLKLRKYLQQEMHQWFAGIPMMDAKSEELHITILQDCFLPRITLSPEDALFCGAMLRYMHEIGVPGFRTMKILDRLFRQKLLSNIIFMCTEREATNLGRFLNDILKELNVWHADQSVYTKSAHGPKKTLPGFGRAFNPDRTPSAFVDFEDFRRVLFKWHKEILKALEVCLQSDEYMHIRNAINVLKAISPSFPRVDTMGDRMYQLVQTISENDSRDDLKLAAMSVSGDIKKGEKHRKSADAFRIDHKAAKAASAPAPARADGRPSGTPQPQEAAARLNATAPEFKPTTAATNGTSTPATGSKSQEEVTQKIGAAREETAKAVQDARPTNDSFSKPAMEPRSSGPHQRNNRDNSARSTEQSTPAMSPSTQLPAPPVSRPEGRVPLPPPNRHNLPARPESQASRPRLPERHSDRQPEYPSSNRADIRNSGLPEFGRPDRGGEIPREHPQREPFGDRREMSPGRRRGRTPERRDPGWGSRDSRDYQDDRMRPPPRDARAAPPPFHPREPRDPAEPPYARDPRDGRDRADPRGPLPPLPADTRPRTHGPPIMAADERGSYRRDYPPQAQQPADRASGPMPRDPMDRLPHVPLPRGGPPPHASDRGPINPERAAMMDDRPRTEGYRSDRDTRPERGSRPTSPRRGPPPYPGRGDPMRDPRDERPYERPAHERTSPNYYPPHNKDWREAGPGSTPTGPRGGRNDPAAGRLSRDTFATPRAPPPVQDPNYGRLNQPSENIPSGPRSKRSAPAPVAAPKDNTAPPVTPTGPAADQGIHPSRMANIGQTSASREVVNPPSGPRGPGRAPTGPAAAQPPATRGPPTGPASGDRNTRNPAGHTLRTINNVLQPQPPSGNFTDTSTSGPPPQIRGRGAARAGGYADTPHSGSAGGSSLPGTPNPMRPEPPAYRSDRVETSRTDARHPEDARYDSRGHREGRRSDRSGGQRSRSTERSDKKSDERGSRNGQTERSGRNEEQDRMGERDRGSGKEKRAGDREGGRRERDREGGDLTVRESRERRDRNGRDDGRESGRGEEMGQRRGLPAVPAEAPAWPADGRGGEPRHRGDRRRDEPRDSRGDGRKRGPGEEPPAQRDMKRSRRSNG</sequence>
<feature type="compositionally biased region" description="Basic and acidic residues" evidence="5">
    <location>
        <begin position="2286"/>
        <end position="2354"/>
    </location>
</feature>
<evidence type="ECO:0000256" key="2">
    <source>
        <dbReference type="ARBA" id="ARBA00007857"/>
    </source>
</evidence>
<feature type="compositionally biased region" description="Basic and acidic residues" evidence="5">
    <location>
        <begin position="1827"/>
        <end position="1852"/>
    </location>
</feature>
<dbReference type="GO" id="GO:0006406">
    <property type="term" value="P:mRNA export from nucleus"/>
    <property type="evidence" value="ECO:0007669"/>
    <property type="project" value="InterPro"/>
</dbReference>
<dbReference type="InterPro" id="IPR032302">
    <property type="entry name" value="THOC2_N"/>
</dbReference>
<feature type="compositionally biased region" description="Basic and acidic residues" evidence="5">
    <location>
        <begin position="1729"/>
        <end position="1739"/>
    </location>
</feature>
<dbReference type="Proteomes" id="UP000799440">
    <property type="component" value="Unassembled WGS sequence"/>
</dbReference>